<evidence type="ECO:0000256" key="2">
    <source>
        <dbReference type="ARBA" id="ARBA00022475"/>
    </source>
</evidence>
<dbReference type="EMBL" id="JAAEDH010000020">
    <property type="protein sequence ID" value="MBR0656579.1"/>
    <property type="molecule type" value="Genomic_DNA"/>
</dbReference>
<accession>A0AAF1KNS4</accession>
<dbReference type="Gene3D" id="1.20.1250.20">
    <property type="entry name" value="MFS general substrate transporter like domains"/>
    <property type="match status" value="1"/>
</dbReference>
<dbReference type="PANTHER" id="PTHR23513:SF6">
    <property type="entry name" value="MAJOR FACILITATOR SUPERFAMILY ASSOCIATED DOMAIN-CONTAINING PROTEIN"/>
    <property type="match status" value="1"/>
</dbReference>
<evidence type="ECO:0000256" key="1">
    <source>
        <dbReference type="ARBA" id="ARBA00004651"/>
    </source>
</evidence>
<dbReference type="InterPro" id="IPR036259">
    <property type="entry name" value="MFS_trans_sf"/>
</dbReference>
<reference evidence="8" key="1">
    <citation type="submission" date="2020-01" db="EMBL/GenBank/DDBJ databases">
        <authorList>
            <person name="Rat A."/>
        </authorList>
    </citation>
    <scope>NUCLEOTIDE SEQUENCE</scope>
    <source>
        <strain evidence="8">LMG 28251</strain>
    </source>
</reference>
<evidence type="ECO:0000256" key="4">
    <source>
        <dbReference type="ARBA" id="ARBA00022989"/>
    </source>
</evidence>
<feature type="transmembrane region" description="Helical" evidence="6">
    <location>
        <begin position="73"/>
        <end position="92"/>
    </location>
</feature>
<dbReference type="PROSITE" id="PS50850">
    <property type="entry name" value="MFS"/>
    <property type="match status" value="1"/>
</dbReference>
<comment type="subcellular location">
    <subcellularLocation>
        <location evidence="1">Cell membrane</location>
        <topology evidence="1">Multi-pass membrane protein</topology>
    </subcellularLocation>
</comment>
<organism evidence="8 9">
    <name type="scientific">Plastoroseomonas arctica</name>
    <dbReference type="NCBI Taxonomy" id="1509237"/>
    <lineage>
        <taxon>Bacteria</taxon>
        <taxon>Pseudomonadati</taxon>
        <taxon>Pseudomonadota</taxon>
        <taxon>Alphaproteobacteria</taxon>
        <taxon>Acetobacterales</taxon>
        <taxon>Acetobacteraceae</taxon>
        <taxon>Plastoroseomonas</taxon>
    </lineage>
</organism>
<evidence type="ECO:0000256" key="5">
    <source>
        <dbReference type="ARBA" id="ARBA00023136"/>
    </source>
</evidence>
<keyword evidence="5 6" id="KW-0472">Membrane</keyword>
<feature type="transmembrane region" description="Helical" evidence="6">
    <location>
        <begin position="43"/>
        <end position="66"/>
    </location>
</feature>
<dbReference type="Pfam" id="PF07690">
    <property type="entry name" value="MFS_1"/>
    <property type="match status" value="1"/>
</dbReference>
<keyword evidence="3 6" id="KW-0812">Transmembrane</keyword>
<keyword evidence="2" id="KW-1003">Cell membrane</keyword>
<keyword evidence="9" id="KW-1185">Reference proteome</keyword>
<dbReference type="RefSeq" id="WP_211875446.1">
    <property type="nucleotide sequence ID" value="NZ_JAAEDH010000020.1"/>
</dbReference>
<dbReference type="AlphaFoldDB" id="A0AAF1KNS4"/>
<reference evidence="8" key="2">
    <citation type="journal article" date="2021" name="Syst. Appl. Microbiol.">
        <title>Roseomonas hellenica sp. nov., isolated from roots of wild-growing Alkanna tinctoria.</title>
        <authorList>
            <person name="Rat A."/>
            <person name="Naranjo H.D."/>
            <person name="Lebbe L."/>
            <person name="Cnockaert M."/>
            <person name="Krigas N."/>
            <person name="Grigoriadou K."/>
            <person name="Maloupa E."/>
            <person name="Willems A."/>
        </authorList>
    </citation>
    <scope>NUCLEOTIDE SEQUENCE</scope>
    <source>
        <strain evidence="8">LMG 28251</strain>
    </source>
</reference>
<dbReference type="InterPro" id="IPR020846">
    <property type="entry name" value="MFS_dom"/>
</dbReference>
<evidence type="ECO:0000256" key="3">
    <source>
        <dbReference type="ARBA" id="ARBA00022692"/>
    </source>
</evidence>
<proteinExistence type="predicted"/>
<feature type="domain" description="Major facilitator superfamily (MFS) profile" evidence="7">
    <location>
        <begin position="1"/>
        <end position="166"/>
    </location>
</feature>
<dbReference type="GO" id="GO:0005886">
    <property type="term" value="C:plasma membrane"/>
    <property type="evidence" value="ECO:0007669"/>
    <property type="project" value="UniProtKB-SubCell"/>
</dbReference>
<dbReference type="SUPFAM" id="SSF103473">
    <property type="entry name" value="MFS general substrate transporter"/>
    <property type="match status" value="1"/>
</dbReference>
<sequence length="166" mass="16182">MIMSQTAPKPLLLTLLGLHAVDQIALAALPLIATLSFGAGPGAVGALVAAQGAAWLLVALPAGVLVDRAPRARVLLGAAAGATLLCLVAMAAPDAGWLALAAFLAASAVVPGVLAAFSIVPQLVPRQHLAGANAALELARAVATLASPPLAGFCAAWGAPEAALAL</sequence>
<dbReference type="PANTHER" id="PTHR23513">
    <property type="entry name" value="INTEGRAL MEMBRANE EFFLUX PROTEIN-RELATED"/>
    <property type="match status" value="1"/>
</dbReference>
<protein>
    <submittedName>
        <fullName evidence="8">MFS transporter</fullName>
    </submittedName>
</protein>
<evidence type="ECO:0000259" key="7">
    <source>
        <dbReference type="PROSITE" id="PS50850"/>
    </source>
</evidence>
<gene>
    <name evidence="8" type="ORF">GXW79_15970</name>
</gene>
<dbReference type="GO" id="GO:0022857">
    <property type="term" value="F:transmembrane transporter activity"/>
    <property type="evidence" value="ECO:0007669"/>
    <property type="project" value="InterPro"/>
</dbReference>
<feature type="transmembrane region" description="Helical" evidence="6">
    <location>
        <begin position="98"/>
        <end position="120"/>
    </location>
</feature>
<keyword evidence="4 6" id="KW-1133">Transmembrane helix</keyword>
<name>A0AAF1KNS4_9PROT</name>
<evidence type="ECO:0000313" key="9">
    <source>
        <dbReference type="Proteomes" id="UP001196068"/>
    </source>
</evidence>
<evidence type="ECO:0000256" key="6">
    <source>
        <dbReference type="SAM" id="Phobius"/>
    </source>
</evidence>
<dbReference type="Proteomes" id="UP001196068">
    <property type="component" value="Unassembled WGS sequence"/>
</dbReference>
<dbReference type="InterPro" id="IPR011701">
    <property type="entry name" value="MFS"/>
</dbReference>
<feature type="non-terminal residue" evidence="8">
    <location>
        <position position="166"/>
    </location>
</feature>
<comment type="caution">
    <text evidence="8">The sequence shown here is derived from an EMBL/GenBank/DDBJ whole genome shotgun (WGS) entry which is preliminary data.</text>
</comment>
<evidence type="ECO:0000313" key="8">
    <source>
        <dbReference type="EMBL" id="MBR0656579.1"/>
    </source>
</evidence>